<dbReference type="Proteomes" id="UP001412067">
    <property type="component" value="Unassembled WGS sequence"/>
</dbReference>
<evidence type="ECO:0000313" key="1">
    <source>
        <dbReference type="EMBL" id="KAK8956450.1"/>
    </source>
</evidence>
<keyword evidence="2" id="KW-1185">Reference proteome</keyword>
<proteinExistence type="predicted"/>
<accession>A0ABR2M1T6</accession>
<comment type="caution">
    <text evidence="1">The sequence shown here is derived from an EMBL/GenBank/DDBJ whole genome shotgun (WGS) entry which is preliminary data.</text>
</comment>
<gene>
    <name evidence="1" type="ORF">KSP40_PGU020643</name>
</gene>
<organism evidence="1 2">
    <name type="scientific">Platanthera guangdongensis</name>
    <dbReference type="NCBI Taxonomy" id="2320717"/>
    <lineage>
        <taxon>Eukaryota</taxon>
        <taxon>Viridiplantae</taxon>
        <taxon>Streptophyta</taxon>
        <taxon>Embryophyta</taxon>
        <taxon>Tracheophyta</taxon>
        <taxon>Spermatophyta</taxon>
        <taxon>Magnoliopsida</taxon>
        <taxon>Liliopsida</taxon>
        <taxon>Asparagales</taxon>
        <taxon>Orchidaceae</taxon>
        <taxon>Orchidoideae</taxon>
        <taxon>Orchideae</taxon>
        <taxon>Orchidinae</taxon>
        <taxon>Platanthera</taxon>
    </lineage>
</organism>
<sequence>MQAGSGAPTKRVGMGQILSSFTRAPCAAALLESQGRGRAIEVAAWPGPGHVAWELGGHTARAVAEAVQPGGRADATVARVVRPRQLRGLSLAAVRFLLHIRSCENS</sequence>
<evidence type="ECO:0000313" key="2">
    <source>
        <dbReference type="Proteomes" id="UP001412067"/>
    </source>
</evidence>
<reference evidence="1 2" key="1">
    <citation type="journal article" date="2022" name="Nat. Plants">
        <title>Genomes of leafy and leafless Platanthera orchids illuminate the evolution of mycoheterotrophy.</title>
        <authorList>
            <person name="Li M.H."/>
            <person name="Liu K.W."/>
            <person name="Li Z."/>
            <person name="Lu H.C."/>
            <person name="Ye Q.L."/>
            <person name="Zhang D."/>
            <person name="Wang J.Y."/>
            <person name="Li Y.F."/>
            <person name="Zhong Z.M."/>
            <person name="Liu X."/>
            <person name="Yu X."/>
            <person name="Liu D.K."/>
            <person name="Tu X.D."/>
            <person name="Liu B."/>
            <person name="Hao Y."/>
            <person name="Liao X.Y."/>
            <person name="Jiang Y.T."/>
            <person name="Sun W.H."/>
            <person name="Chen J."/>
            <person name="Chen Y.Q."/>
            <person name="Ai Y."/>
            <person name="Zhai J.W."/>
            <person name="Wu S.S."/>
            <person name="Zhou Z."/>
            <person name="Hsiao Y.Y."/>
            <person name="Wu W.L."/>
            <person name="Chen Y.Y."/>
            <person name="Lin Y.F."/>
            <person name="Hsu J.L."/>
            <person name="Li C.Y."/>
            <person name="Wang Z.W."/>
            <person name="Zhao X."/>
            <person name="Zhong W.Y."/>
            <person name="Ma X.K."/>
            <person name="Ma L."/>
            <person name="Huang J."/>
            <person name="Chen G.Z."/>
            <person name="Huang M.Z."/>
            <person name="Huang L."/>
            <person name="Peng D.H."/>
            <person name="Luo Y.B."/>
            <person name="Zou S.Q."/>
            <person name="Chen S.P."/>
            <person name="Lan S."/>
            <person name="Tsai W.C."/>
            <person name="Van de Peer Y."/>
            <person name="Liu Z.J."/>
        </authorList>
    </citation>
    <scope>NUCLEOTIDE SEQUENCE [LARGE SCALE GENOMIC DNA]</scope>
    <source>
        <strain evidence="1">Lor288</strain>
    </source>
</reference>
<dbReference type="EMBL" id="JBBWWR010000013">
    <property type="protein sequence ID" value="KAK8956450.1"/>
    <property type="molecule type" value="Genomic_DNA"/>
</dbReference>
<name>A0ABR2M1T6_9ASPA</name>
<protein>
    <submittedName>
        <fullName evidence="1">Uncharacterized protein</fullName>
    </submittedName>
</protein>